<dbReference type="Gene3D" id="3.40.50.1820">
    <property type="entry name" value="alpha/beta hydrolase"/>
    <property type="match status" value="1"/>
</dbReference>
<gene>
    <name evidence="2" type="ORF">BD626DRAFT_220787</name>
</gene>
<dbReference type="OrthoDB" id="10249433at2759"/>
<protein>
    <submittedName>
        <fullName evidence="2">Alpha/Beta hydrolase protein</fullName>
    </submittedName>
</protein>
<keyword evidence="2" id="KW-0378">Hydrolase</keyword>
<comment type="caution">
    <text evidence="2">The sequence shown here is derived from an EMBL/GenBank/DDBJ whole genome shotgun (WGS) entry which is preliminary data.</text>
</comment>
<dbReference type="PANTHER" id="PTHR12277:SF81">
    <property type="entry name" value="PROTEIN ABHD13"/>
    <property type="match status" value="1"/>
</dbReference>
<dbReference type="AlphaFoldDB" id="A0A550CLF5"/>
<dbReference type="GO" id="GO:0008474">
    <property type="term" value="F:palmitoyl-(protein) hydrolase activity"/>
    <property type="evidence" value="ECO:0007669"/>
    <property type="project" value="TreeGrafter"/>
</dbReference>
<evidence type="ECO:0000313" key="3">
    <source>
        <dbReference type="Proteomes" id="UP000320762"/>
    </source>
</evidence>
<reference evidence="2 3" key="1">
    <citation type="journal article" date="2019" name="New Phytol.">
        <title>Comparative genomics reveals unique wood-decay strategies and fruiting body development in the Schizophyllaceae.</title>
        <authorList>
            <person name="Almasi E."/>
            <person name="Sahu N."/>
            <person name="Krizsan K."/>
            <person name="Balint B."/>
            <person name="Kovacs G.M."/>
            <person name="Kiss B."/>
            <person name="Cseklye J."/>
            <person name="Drula E."/>
            <person name="Henrissat B."/>
            <person name="Nagy I."/>
            <person name="Chovatia M."/>
            <person name="Adam C."/>
            <person name="LaButti K."/>
            <person name="Lipzen A."/>
            <person name="Riley R."/>
            <person name="Grigoriev I.V."/>
            <person name="Nagy L.G."/>
        </authorList>
    </citation>
    <scope>NUCLEOTIDE SEQUENCE [LARGE SCALE GENOMIC DNA]</scope>
    <source>
        <strain evidence="2 3">NL-1724</strain>
    </source>
</reference>
<keyword evidence="3" id="KW-1185">Reference proteome</keyword>
<dbReference type="GO" id="GO:0016020">
    <property type="term" value="C:membrane"/>
    <property type="evidence" value="ECO:0007669"/>
    <property type="project" value="TreeGrafter"/>
</dbReference>
<sequence>MSDFDMFARPRAPTLTRLLAILLRHGQCLPVYPFAFVENKTNVYPPRLLGFYDPVEDIRIATPDNVSLQAYLFRKPLHESPARRFTVIMFHGNAMDLSAMTEIAKQFAERQCNVLVLSYRGYARSTGSPTEGGLRIDAQAAFTFVENDPELAKTRIIVYGLSLGGAVAVDLVSRVQHGITALIIENTFLSLPAVVRGWPYIGWISWAVTQRWNAANRMGYVSRQVPICMMAGLRDMVVRPQHMQGLWKIAERRGLDPGETEATEGYEPTKDEFHGFAYGSHNNTFMQRGYWEKIDAFLERLATVEED</sequence>
<dbReference type="Pfam" id="PF12146">
    <property type="entry name" value="Hydrolase_4"/>
    <property type="match status" value="1"/>
</dbReference>
<dbReference type="STRING" id="97359.A0A550CLF5"/>
<dbReference type="InterPro" id="IPR022742">
    <property type="entry name" value="Hydrolase_4"/>
</dbReference>
<evidence type="ECO:0000313" key="2">
    <source>
        <dbReference type="EMBL" id="TRM65577.1"/>
    </source>
</evidence>
<proteinExistence type="predicted"/>
<dbReference type="PANTHER" id="PTHR12277">
    <property type="entry name" value="ALPHA/BETA HYDROLASE DOMAIN-CONTAINING PROTEIN"/>
    <property type="match status" value="1"/>
</dbReference>
<evidence type="ECO:0000259" key="1">
    <source>
        <dbReference type="Pfam" id="PF12146"/>
    </source>
</evidence>
<feature type="domain" description="Serine aminopeptidase S33" evidence="1">
    <location>
        <begin position="84"/>
        <end position="199"/>
    </location>
</feature>
<dbReference type="Proteomes" id="UP000320762">
    <property type="component" value="Unassembled WGS sequence"/>
</dbReference>
<dbReference type="EMBL" id="VDMD01000005">
    <property type="protein sequence ID" value="TRM65577.1"/>
    <property type="molecule type" value="Genomic_DNA"/>
</dbReference>
<name>A0A550CLF5_9AGAR</name>
<organism evidence="2 3">
    <name type="scientific">Schizophyllum amplum</name>
    <dbReference type="NCBI Taxonomy" id="97359"/>
    <lineage>
        <taxon>Eukaryota</taxon>
        <taxon>Fungi</taxon>
        <taxon>Dikarya</taxon>
        <taxon>Basidiomycota</taxon>
        <taxon>Agaricomycotina</taxon>
        <taxon>Agaricomycetes</taxon>
        <taxon>Agaricomycetidae</taxon>
        <taxon>Agaricales</taxon>
        <taxon>Schizophyllaceae</taxon>
        <taxon>Schizophyllum</taxon>
    </lineage>
</organism>
<dbReference type="InterPro" id="IPR029058">
    <property type="entry name" value="AB_hydrolase_fold"/>
</dbReference>
<accession>A0A550CLF5</accession>
<dbReference type="SUPFAM" id="SSF53474">
    <property type="entry name" value="alpha/beta-Hydrolases"/>
    <property type="match status" value="1"/>
</dbReference>